<evidence type="ECO:0000256" key="6">
    <source>
        <dbReference type="ARBA" id="ARBA00025737"/>
    </source>
</evidence>
<feature type="domain" description="Dyp-type peroxidase N-terminal" evidence="7">
    <location>
        <begin position="19"/>
        <end position="149"/>
    </location>
</feature>
<comment type="similarity">
    <text evidence="6">Belongs to the DyP-type peroxidase family.</text>
</comment>
<gene>
    <name evidence="9" type="ORF">QB898_00535</name>
</gene>
<evidence type="ECO:0000256" key="1">
    <source>
        <dbReference type="ARBA" id="ARBA00001970"/>
    </source>
</evidence>
<sequence length="374" mass="39787">MNTPDASHASSSFSIPQPQAVTAGAGGAAHYVVLNIAPGEEAENAVRAFFGNAAGLRRSVGHRDDARQLNLVVGIGSDAWDRLFGSPRPAHLHPFKELRGAKHHAPATPGDLLLHVRADTVDMCQELVMQAMRALDGAVQPVDEVHGFRYFDARSMVGFVDGTENPEGQEAFEATVIGEEDPDFAGGSYVIVQKYLHDMKAWNALTTEEQERVMGRTKADDIELPDEVKPANSHVALNVVEDEDGNEMAILRGNLPFATPSRGEYGTYFIGYARNPAVTELMLTNMFIGRPEGNYDRLLDYSTAVTGTLFFVPSEPLLEALAEGNPLADEASAGDAAAAPADAAAAADTAASGALAIGSLKGQPQEPPPARKRG</sequence>
<organism evidence="9 10">
    <name type="scientific">Ottowia cancrivicina</name>
    <dbReference type="NCBI Taxonomy" id="3040346"/>
    <lineage>
        <taxon>Bacteria</taxon>
        <taxon>Pseudomonadati</taxon>
        <taxon>Pseudomonadota</taxon>
        <taxon>Betaproteobacteria</taxon>
        <taxon>Burkholderiales</taxon>
        <taxon>Comamonadaceae</taxon>
        <taxon>Ottowia</taxon>
    </lineage>
</organism>
<protein>
    <submittedName>
        <fullName evidence="9">Dyp-type peroxidase</fullName>
    </submittedName>
</protein>
<dbReference type="Pfam" id="PF04261">
    <property type="entry name" value="Dyp_perox_N"/>
    <property type="match status" value="1"/>
</dbReference>
<evidence type="ECO:0000259" key="7">
    <source>
        <dbReference type="Pfam" id="PF04261"/>
    </source>
</evidence>
<keyword evidence="10" id="KW-1185">Reference proteome</keyword>
<dbReference type="RefSeq" id="WP_279523372.1">
    <property type="nucleotide sequence ID" value="NZ_JARVII010000001.1"/>
</dbReference>
<feature type="domain" description="Dyp-type peroxidase C-terminal" evidence="8">
    <location>
        <begin position="152"/>
        <end position="314"/>
    </location>
</feature>
<dbReference type="Proteomes" id="UP001237156">
    <property type="component" value="Unassembled WGS sequence"/>
</dbReference>
<dbReference type="NCBIfam" id="TIGR01413">
    <property type="entry name" value="Dyp_perox_fam"/>
    <property type="match status" value="1"/>
</dbReference>
<dbReference type="PANTHER" id="PTHR30521:SF0">
    <property type="entry name" value="DYP-TYPE PEROXIDASE FAMILY PROTEIN"/>
    <property type="match status" value="1"/>
</dbReference>
<comment type="caution">
    <text evidence="9">The sequence shown here is derived from an EMBL/GenBank/DDBJ whole genome shotgun (WGS) entry which is preliminary data.</text>
</comment>
<dbReference type="GO" id="GO:0004601">
    <property type="term" value="F:peroxidase activity"/>
    <property type="evidence" value="ECO:0007669"/>
    <property type="project" value="UniProtKB-KW"/>
</dbReference>
<keyword evidence="4" id="KW-0560">Oxidoreductase</keyword>
<evidence type="ECO:0000256" key="3">
    <source>
        <dbReference type="ARBA" id="ARBA00022723"/>
    </source>
</evidence>
<evidence type="ECO:0000313" key="10">
    <source>
        <dbReference type="Proteomes" id="UP001237156"/>
    </source>
</evidence>
<dbReference type="AlphaFoldDB" id="A0AAW6RHY2"/>
<evidence type="ECO:0000259" key="8">
    <source>
        <dbReference type="Pfam" id="PF20628"/>
    </source>
</evidence>
<evidence type="ECO:0000256" key="2">
    <source>
        <dbReference type="ARBA" id="ARBA00022559"/>
    </source>
</evidence>
<dbReference type="SUPFAM" id="SSF54909">
    <property type="entry name" value="Dimeric alpha+beta barrel"/>
    <property type="match status" value="1"/>
</dbReference>
<evidence type="ECO:0000256" key="4">
    <source>
        <dbReference type="ARBA" id="ARBA00023002"/>
    </source>
</evidence>
<dbReference type="PROSITE" id="PS51404">
    <property type="entry name" value="DYP_PEROXIDASE"/>
    <property type="match status" value="1"/>
</dbReference>
<dbReference type="InterPro" id="IPR048328">
    <property type="entry name" value="Dyp_perox_C"/>
</dbReference>
<accession>A0AAW6RHY2</accession>
<dbReference type="GO" id="GO:0046872">
    <property type="term" value="F:metal ion binding"/>
    <property type="evidence" value="ECO:0007669"/>
    <property type="project" value="UniProtKB-KW"/>
</dbReference>
<dbReference type="GO" id="GO:0005829">
    <property type="term" value="C:cytosol"/>
    <property type="evidence" value="ECO:0007669"/>
    <property type="project" value="TreeGrafter"/>
</dbReference>
<keyword evidence="3" id="KW-0479">Metal-binding</keyword>
<dbReference type="InterPro" id="IPR011008">
    <property type="entry name" value="Dimeric_a/b-barrel"/>
</dbReference>
<keyword evidence="5" id="KW-0408">Iron</keyword>
<evidence type="ECO:0000256" key="5">
    <source>
        <dbReference type="ARBA" id="ARBA00023004"/>
    </source>
</evidence>
<dbReference type="Pfam" id="PF20628">
    <property type="entry name" value="Dyp_perox_C"/>
    <property type="match status" value="1"/>
</dbReference>
<keyword evidence="2 9" id="KW-0575">Peroxidase</keyword>
<dbReference type="InterPro" id="IPR006314">
    <property type="entry name" value="Dyp_peroxidase"/>
</dbReference>
<reference evidence="9 10" key="1">
    <citation type="submission" date="2023-04" db="EMBL/GenBank/DDBJ databases">
        <title>Ottowia paracancer sp. nov., isolated from human stomach.</title>
        <authorList>
            <person name="Song Y."/>
        </authorList>
    </citation>
    <scope>NUCLEOTIDE SEQUENCE [LARGE SCALE GENOMIC DNA]</scope>
    <source>
        <strain evidence="9 10">10c7w1</strain>
    </source>
</reference>
<dbReference type="PANTHER" id="PTHR30521">
    <property type="entry name" value="DEFERROCHELATASE/PEROXIDASE"/>
    <property type="match status" value="1"/>
</dbReference>
<proteinExistence type="inferred from homology"/>
<evidence type="ECO:0000313" key="9">
    <source>
        <dbReference type="EMBL" id="MDG9698221.1"/>
    </source>
</evidence>
<dbReference type="InterPro" id="IPR048327">
    <property type="entry name" value="Dyp_perox_N"/>
</dbReference>
<name>A0AAW6RHY2_9BURK</name>
<dbReference type="EMBL" id="JARVII010000001">
    <property type="protein sequence ID" value="MDG9698221.1"/>
    <property type="molecule type" value="Genomic_DNA"/>
</dbReference>
<dbReference type="GO" id="GO:0020037">
    <property type="term" value="F:heme binding"/>
    <property type="evidence" value="ECO:0007669"/>
    <property type="project" value="InterPro"/>
</dbReference>
<comment type="cofactor">
    <cofactor evidence="1">
        <name>heme b</name>
        <dbReference type="ChEBI" id="CHEBI:60344"/>
    </cofactor>
</comment>